<dbReference type="Pfam" id="PF05354">
    <property type="entry name" value="Phage_attach"/>
    <property type="match status" value="1"/>
</dbReference>
<protein>
    <submittedName>
        <fullName evidence="1">Uncharacterized protein</fullName>
    </submittedName>
</protein>
<evidence type="ECO:0000313" key="1">
    <source>
        <dbReference type="EMBL" id="AHJ63247.1"/>
    </source>
</evidence>
<dbReference type="GO" id="GO:0019068">
    <property type="term" value="P:virion assembly"/>
    <property type="evidence" value="ECO:0007669"/>
    <property type="project" value="InterPro"/>
</dbReference>
<dbReference type="Gene3D" id="2.40.10.180">
    <property type="entry name" value="Phage tail proteins"/>
    <property type="match status" value="1"/>
</dbReference>
<evidence type="ECO:0000313" key="2">
    <source>
        <dbReference type="Proteomes" id="UP000019438"/>
    </source>
</evidence>
<proteinExistence type="predicted"/>
<gene>
    <name evidence="1" type="ORF">GbCGDNIH3_7061</name>
</gene>
<dbReference type="InterPro" id="IPR008018">
    <property type="entry name" value="Phage_tail_attach_FII"/>
</dbReference>
<name>A0AAN0VFX8_9PROT</name>
<organism evidence="1 2">
    <name type="scientific">Granulibacter bethesdensis</name>
    <dbReference type="NCBI Taxonomy" id="364410"/>
    <lineage>
        <taxon>Bacteria</taxon>
        <taxon>Pseudomonadati</taxon>
        <taxon>Pseudomonadota</taxon>
        <taxon>Alphaproteobacteria</taxon>
        <taxon>Acetobacterales</taxon>
        <taxon>Acetobacteraceae</taxon>
        <taxon>Granulibacter</taxon>
    </lineage>
</organism>
<accession>A0AAN0VFX8</accession>
<dbReference type="EMBL" id="CP003181">
    <property type="protein sequence ID" value="AHJ63247.1"/>
    <property type="molecule type" value="Genomic_DNA"/>
</dbReference>
<dbReference type="InterPro" id="IPR053734">
    <property type="entry name" value="Phage_Head-Tail_Connect_sf"/>
</dbReference>
<dbReference type="RefSeq" id="WP_025286811.1">
    <property type="nucleotide sequence ID" value="NZ_CP003181.2"/>
</dbReference>
<dbReference type="AlphaFoldDB" id="A0AAN0VFX8"/>
<sequence length="117" mass="12349">MSDALLSAVRAIWDDPDGGVMGLYRSEDAAPPVAVRAAFLNPTDPARLSGVAPVLASSTTVRVLTQDIGDKPSKKASFEVSGRRYRVAEVEQDARGLWWDITLTTQSDAASGATSNG</sequence>
<reference evidence="2" key="1">
    <citation type="submission" date="2012-06" db="EMBL/GenBank/DDBJ databases">
        <title>Genome analysis of multiple Granulibacter bethesdensis isolates demonstrates substantial genome diversity.</title>
        <authorList>
            <person name="Greenberg D.E."/>
            <person name="Porcella S.F."/>
            <person name="Zarember K."/>
            <person name="Zelazny A.M."/>
            <person name="Bruno D."/>
            <person name="Martens C."/>
            <person name="Barbian K.D."/>
            <person name="Jaske E."/>
            <person name="Holland S.M."/>
        </authorList>
    </citation>
    <scope>NUCLEOTIDE SEQUENCE [LARGE SCALE GENOMIC DNA]</scope>
    <source>
        <strain evidence="2">CGDNIH3</strain>
    </source>
</reference>
<dbReference type="Proteomes" id="UP000019438">
    <property type="component" value="Chromosome"/>
</dbReference>
<dbReference type="KEGG" id="gbc:GbCGDNIH3_7061"/>